<evidence type="ECO:0000313" key="6">
    <source>
        <dbReference type="Proteomes" id="UP001159405"/>
    </source>
</evidence>
<dbReference type="EMBL" id="CALNXK010000124">
    <property type="protein sequence ID" value="CAH3162832.1"/>
    <property type="molecule type" value="Genomic_DNA"/>
</dbReference>
<gene>
    <name evidence="5" type="ORF">PLOB_00005493</name>
</gene>
<evidence type="ECO:0008006" key="7">
    <source>
        <dbReference type="Google" id="ProtNLM"/>
    </source>
</evidence>
<comment type="similarity">
    <text evidence="4">Belongs to the methyltransferase superfamily. METTL23 family.</text>
</comment>
<dbReference type="InterPro" id="IPR029063">
    <property type="entry name" value="SAM-dependent_MTases_sf"/>
</dbReference>
<dbReference type="Gene3D" id="3.40.50.150">
    <property type="entry name" value="Vaccinia Virus protein VP39"/>
    <property type="match status" value="1"/>
</dbReference>
<evidence type="ECO:0000256" key="3">
    <source>
        <dbReference type="ARBA" id="ARBA00022691"/>
    </source>
</evidence>
<keyword evidence="2" id="KW-0808">Transferase</keyword>
<keyword evidence="1" id="KW-0489">Methyltransferase</keyword>
<dbReference type="PANTHER" id="PTHR14614">
    <property type="entry name" value="HEPATOCELLULAR CARCINOMA-ASSOCIATED ANTIGEN"/>
    <property type="match status" value="1"/>
</dbReference>
<evidence type="ECO:0000256" key="4">
    <source>
        <dbReference type="ARBA" id="ARBA00043988"/>
    </source>
</evidence>
<protein>
    <recommendedName>
        <fullName evidence="7">Methyltransferase-like protein 23</fullName>
    </recommendedName>
</protein>
<organism evidence="5 6">
    <name type="scientific">Porites lobata</name>
    <dbReference type="NCBI Taxonomy" id="104759"/>
    <lineage>
        <taxon>Eukaryota</taxon>
        <taxon>Metazoa</taxon>
        <taxon>Cnidaria</taxon>
        <taxon>Anthozoa</taxon>
        <taxon>Hexacorallia</taxon>
        <taxon>Scleractinia</taxon>
        <taxon>Fungiina</taxon>
        <taxon>Poritidae</taxon>
        <taxon>Porites</taxon>
    </lineage>
</organism>
<accession>A0ABN8QEU0</accession>
<dbReference type="InterPro" id="IPR019410">
    <property type="entry name" value="Methyltransf_16"/>
</dbReference>
<dbReference type="Pfam" id="PF10294">
    <property type="entry name" value="Methyltransf_16"/>
    <property type="match status" value="1"/>
</dbReference>
<evidence type="ECO:0000313" key="5">
    <source>
        <dbReference type="EMBL" id="CAH3162832.1"/>
    </source>
</evidence>
<name>A0ABN8QEU0_9CNID</name>
<comment type="caution">
    <text evidence="5">The sequence shown here is derived from an EMBL/GenBank/DDBJ whole genome shotgun (WGS) entry which is preliminary data.</text>
</comment>
<dbReference type="Proteomes" id="UP001159405">
    <property type="component" value="Unassembled WGS sequence"/>
</dbReference>
<keyword evidence="6" id="KW-1185">Reference proteome</keyword>
<proteinExistence type="inferred from homology"/>
<keyword evidence="3" id="KW-0949">S-adenosyl-L-methionine</keyword>
<dbReference type="SUPFAM" id="SSF53335">
    <property type="entry name" value="S-adenosyl-L-methionine-dependent methyltransferases"/>
    <property type="match status" value="1"/>
</dbReference>
<evidence type="ECO:0000256" key="2">
    <source>
        <dbReference type="ARBA" id="ARBA00022679"/>
    </source>
</evidence>
<reference evidence="5 6" key="1">
    <citation type="submission" date="2022-05" db="EMBL/GenBank/DDBJ databases">
        <authorList>
            <consortium name="Genoscope - CEA"/>
            <person name="William W."/>
        </authorList>
    </citation>
    <scope>NUCLEOTIDE SEQUENCE [LARGE SCALE GENOMIC DNA]</scope>
</reference>
<sequence>MQVERVFYFRDESTKTEINVRVPEIVDPQYGMFTWPSAPVLAQFIWHSRDQVKQKQVIEIGAGTSLPGIVASLCGAKVTLTDKEEYSECLRNCHHTCHVNGQDSIKVVGITWGQFSPNLFRLPVADIILGSDCFYDTKDFDDILATVSFLMEKNVQAKFWTTYQERSSSCTIEDLLNKWGLQGAEIPLKDFDADQGNVGGSSLSDLHTIHMLEITSKGVE</sequence>
<evidence type="ECO:0000256" key="1">
    <source>
        <dbReference type="ARBA" id="ARBA00022603"/>
    </source>
</evidence>
<dbReference type="PANTHER" id="PTHR14614:SF164">
    <property type="entry name" value="HISTONE-ARGININE METHYLTRANSFERASE METTL23"/>
    <property type="match status" value="1"/>
</dbReference>